<keyword evidence="1" id="KW-0812">Transmembrane</keyword>
<reference evidence="4 5" key="1">
    <citation type="submission" date="2015-07" db="EMBL/GenBank/DDBJ databases">
        <title>Whole genome sequence of Herpetosiphon geysericola DSM 7119.</title>
        <authorList>
            <person name="Hemp J."/>
            <person name="Ward L.M."/>
            <person name="Pace L.A."/>
            <person name="Fischer W.W."/>
        </authorList>
    </citation>
    <scope>NUCLEOTIDE SEQUENCE [LARGE SCALE GENOMIC DNA]</scope>
    <source>
        <strain evidence="4 5">DSM 7119</strain>
    </source>
</reference>
<protein>
    <recommendedName>
        <fullName evidence="6">Ferric siderophore reductase C-terminal domain-containing protein</fullName>
    </recommendedName>
</protein>
<dbReference type="GO" id="GO:0003824">
    <property type="term" value="F:catalytic activity"/>
    <property type="evidence" value="ECO:0007669"/>
    <property type="project" value="UniProtKB-ARBA"/>
</dbReference>
<dbReference type="EMBL" id="LGKP01000012">
    <property type="protein sequence ID" value="KPL90456.1"/>
    <property type="molecule type" value="Genomic_DNA"/>
</dbReference>
<keyword evidence="5" id="KW-1185">Reference proteome</keyword>
<comment type="caution">
    <text evidence="4">The sequence shown here is derived from an EMBL/GenBank/DDBJ whole genome shotgun (WGS) entry which is preliminary data.</text>
</comment>
<evidence type="ECO:0000259" key="3">
    <source>
        <dbReference type="Pfam" id="PF11575"/>
    </source>
</evidence>
<dbReference type="AlphaFoldDB" id="A0A0P6YKV2"/>
<organism evidence="4 5">
    <name type="scientific">Herpetosiphon geysericola</name>
    <dbReference type="NCBI Taxonomy" id="70996"/>
    <lineage>
        <taxon>Bacteria</taxon>
        <taxon>Bacillati</taxon>
        <taxon>Chloroflexota</taxon>
        <taxon>Chloroflexia</taxon>
        <taxon>Herpetosiphonales</taxon>
        <taxon>Herpetosiphonaceae</taxon>
        <taxon>Herpetosiphon</taxon>
    </lineage>
</organism>
<dbReference type="STRING" id="70996.SE18_07605"/>
<dbReference type="GO" id="GO:0051537">
    <property type="term" value="F:2 iron, 2 sulfur cluster binding"/>
    <property type="evidence" value="ECO:0007669"/>
    <property type="project" value="InterPro"/>
</dbReference>
<sequence length="270" mass="29359">MHVERSPLAQSFERAATLDQYLVAQIVEPNEPDWVSATALTDPAVLSSILESFAEARKLTKRRLAGSFFISSYVWYLAGAAIASLLIDQRIPDMDRSNVLARFPSNANGNQATVAFGSQRFFGLAADQTHAGVTVLADKASLREQLRQQFEQHLVPVVQLVAEQSGLGQRAQWNIIADRCAGIFLRVGQRLEQVDVACAEGLAFVGAKGSAMKASKTGYMKLNTASDQCATFLQRGGCCLYYQVEGGQNCNDCPLLPAAERLQRITGLSN</sequence>
<evidence type="ECO:0000313" key="4">
    <source>
        <dbReference type="EMBL" id="KPL90456.1"/>
    </source>
</evidence>
<dbReference type="Pfam" id="PF06276">
    <property type="entry name" value="FhuF"/>
    <property type="match status" value="1"/>
</dbReference>
<feature type="domain" description="Ferric siderophore reductase C-terminal" evidence="3">
    <location>
        <begin position="235"/>
        <end position="255"/>
    </location>
</feature>
<accession>A0A0P6YKV2</accession>
<evidence type="ECO:0000259" key="2">
    <source>
        <dbReference type="Pfam" id="PF06276"/>
    </source>
</evidence>
<evidence type="ECO:0000256" key="1">
    <source>
        <dbReference type="SAM" id="Phobius"/>
    </source>
</evidence>
<dbReference type="Proteomes" id="UP000050277">
    <property type="component" value="Unassembled WGS sequence"/>
</dbReference>
<gene>
    <name evidence="4" type="ORF">SE18_07605</name>
</gene>
<evidence type="ECO:0008006" key="6">
    <source>
        <dbReference type="Google" id="ProtNLM"/>
    </source>
</evidence>
<name>A0A0P6YKV2_9CHLR</name>
<dbReference type="OrthoDB" id="5870636at2"/>
<keyword evidence="1" id="KW-0472">Membrane</keyword>
<keyword evidence="1" id="KW-1133">Transmembrane helix</keyword>
<proteinExistence type="predicted"/>
<feature type="domain" description="Aerobactin siderophore biosynthesis IucA/IucC-like C-terminal" evidence="2">
    <location>
        <begin position="68"/>
        <end position="194"/>
    </location>
</feature>
<dbReference type="InterPro" id="IPR022770">
    <property type="entry name" value="IucA/IucC-like_C"/>
</dbReference>
<feature type="transmembrane region" description="Helical" evidence="1">
    <location>
        <begin position="64"/>
        <end position="87"/>
    </location>
</feature>
<evidence type="ECO:0000313" key="5">
    <source>
        <dbReference type="Proteomes" id="UP000050277"/>
    </source>
</evidence>
<dbReference type="InterPro" id="IPR024726">
    <property type="entry name" value="FhuF_C"/>
</dbReference>
<dbReference type="Pfam" id="PF11575">
    <property type="entry name" value="FhuF_C"/>
    <property type="match status" value="1"/>
</dbReference>
<dbReference type="RefSeq" id="WP_054533833.1">
    <property type="nucleotide sequence ID" value="NZ_LGKP01000012.1"/>
</dbReference>